<dbReference type="RefSeq" id="YP_010840687.1">
    <property type="nucleotide sequence ID" value="NC_078933.1"/>
</dbReference>
<dbReference type="Pfam" id="PF03557">
    <property type="entry name" value="Bunya_G1"/>
    <property type="match status" value="1"/>
</dbReference>
<keyword evidence="22" id="KW-1185">Reference proteome</keyword>
<keyword evidence="15" id="KW-1038">Host endoplasmic reticulum</keyword>
<feature type="transmembrane region" description="Helical" evidence="18">
    <location>
        <begin position="453"/>
        <end position="470"/>
    </location>
</feature>
<evidence type="ECO:0000259" key="19">
    <source>
        <dbReference type="Pfam" id="PF03557"/>
    </source>
</evidence>
<keyword evidence="6 18" id="KW-0812">Transmembrane</keyword>
<evidence type="ECO:0000256" key="3">
    <source>
        <dbReference type="ARBA" id="ARBA00004625"/>
    </source>
</evidence>
<feature type="transmembrane region" description="Helical" evidence="18">
    <location>
        <begin position="205"/>
        <end position="232"/>
    </location>
</feature>
<dbReference type="GO" id="GO:0044167">
    <property type="term" value="C:host cell endoplasmic reticulum membrane"/>
    <property type="evidence" value="ECO:0007669"/>
    <property type="project" value="UniProtKB-SubCell"/>
</dbReference>
<evidence type="ECO:0000256" key="12">
    <source>
        <dbReference type="ARBA" id="ARBA00022989"/>
    </source>
</evidence>
<evidence type="ECO:0000256" key="5">
    <source>
        <dbReference type="ARBA" id="ARBA00022581"/>
    </source>
</evidence>
<organism evidence="21 22">
    <name type="scientific">Ketapang virus</name>
    <dbReference type="NCBI Taxonomy" id="2748196"/>
    <lineage>
        <taxon>Viruses</taxon>
        <taxon>Riboviria</taxon>
        <taxon>Orthornavirae</taxon>
        <taxon>Negarnaviricota</taxon>
        <taxon>Polyploviricotina</taxon>
        <taxon>Bunyaviricetes</taxon>
        <taxon>Elliovirales</taxon>
        <taxon>Peribunyaviridae</taxon>
        <taxon>Orthobunyavirus</taxon>
        <taxon>Orthobunyavirus ketapangense</taxon>
    </lineage>
</organism>
<dbReference type="EMBL" id="MK896547">
    <property type="protein sequence ID" value="QLA47060.1"/>
    <property type="molecule type" value="Viral_cRNA"/>
</dbReference>
<keyword evidence="14" id="KW-0325">Glycoprotein</keyword>
<dbReference type="GO" id="GO:0055036">
    <property type="term" value="C:virion membrane"/>
    <property type="evidence" value="ECO:0007669"/>
    <property type="project" value="UniProtKB-SubCell"/>
</dbReference>
<dbReference type="KEGG" id="vg:80553811"/>
<reference evidence="21 22" key="1">
    <citation type="submission" date="2019-05" db="EMBL/GenBank/DDBJ databases">
        <title>Genomic Characterization of 104 Bunyaviruses in the Families Peribunyaviridae, Nairoviridae, and Phenuiviridae.</title>
        <authorList>
            <person name="Kapuscinski M."/>
            <person name="Bergren N."/>
            <person name="Russell B."/>
            <person name="Lee J."/>
            <person name="Borland E."/>
            <person name="King D."/>
            <person name="Burkhalter K."/>
            <person name="Stenglein M."/>
            <person name="Kading R."/>
        </authorList>
    </citation>
    <scope>NUCLEOTIDE SEQUENCE [LARGE SCALE GENOMIC DNA]</scope>
    <source>
        <strain evidence="21 22">MM 2549</strain>
    </source>
</reference>
<dbReference type="Pfam" id="PF03563">
    <property type="entry name" value="Bunya_G2"/>
    <property type="match status" value="1"/>
</dbReference>
<feature type="transmembrane region" description="Helical" evidence="18">
    <location>
        <begin position="308"/>
        <end position="328"/>
    </location>
</feature>
<evidence type="ECO:0000256" key="17">
    <source>
        <dbReference type="ARBA" id="ARBA00031199"/>
    </source>
</evidence>
<dbReference type="Proteomes" id="UP001300466">
    <property type="component" value="Genome"/>
</dbReference>
<proteinExistence type="predicted"/>
<evidence type="ECO:0000256" key="15">
    <source>
        <dbReference type="ARBA" id="ARBA00023184"/>
    </source>
</evidence>
<dbReference type="NCBIfam" id="TIGR04210">
    <property type="entry name" value="bunya_NSm"/>
    <property type="match status" value="1"/>
</dbReference>
<keyword evidence="7" id="KW-0732">Signal</keyword>
<evidence type="ECO:0000256" key="1">
    <source>
        <dbReference type="ARBA" id="ARBA00004182"/>
    </source>
</evidence>
<evidence type="ECO:0000256" key="16">
    <source>
        <dbReference type="ARBA" id="ARBA00023296"/>
    </source>
</evidence>
<sequence>MITIFYLIALCSYASTLPHSRCFSGGQKMFELTSKFATSELCLKDDVSQVKINTEYKKNESGIYAVMTSYRKWIVTDWHECRPKKTQSGSITIIEIDRMMQVTSATYTCDKDCTINIDKENAQVILHTDGINNFEISGTTVIKAWFKSTATVPLQQTCEHIKIICGKKSIQFHSCFRHHMSCIRYLRTSMVPGAISIAICQNLELLIMTTITLIIFSILILLAKTYFCYILLPIFMPIAYIYGFIYDKSCKKCKSCGLASHPFTKCGEHCVCGGRFETSERMKLHRESGLCTGYKSIRTARVLCKAKGSALTLSIILSILLLGFLTPVQGRPIEDTFTINELPDIFNNLNEKIISNRNHVIVSLFTDLLLISFISLSVLLINRFVHSIANIYAIYCNECDMYHLKKDLKYFGDFTNKCGKCTCGMNEEYNGVIIHKRSEKCLVKFKIHAFKHILCMLIVLLLVKDVIIVAESKKISDCIKTHELEKACTGPMMEIEDCTLDAKEKKYEEIYNQLKTNKTVNILDKSLITSLQGSLAYDLSKLHAATDYHMMLTIEIAFLLKHCDFYNSFDNSFSQSQIQWQAMAKKLDISYCREKSSEMVCKCVKGGDCTGLATRDTEINSHYNSKGEERKSDFIKVLSVLKYAFPGTGYAYLANLTTNNKLEEVKNYIVEFQKKHPANDRFTALMHIITGLLKTSEQIKINMSTEIPRKGLDRVMPGFTDMLETNFDQDIKDDGLRCQEPRLFVCISPRSKMHSPNFYICKLTNKLYIIDTEGSPLMLMEGSPNIYCVGDRHCVVKYRKVTKAESEEYRHDNACKVKQYTDPVNEYSSRLTTCQVVANGKCYTDVEIKSTLCSTGKVYPTALKKTPKETPFPNEKCFDSDCKIGAYPFSDRASKNCTWEDSKIPIVRIKKTVTPNFQEYKDQIIKKMTQELSINQFHLTSNLPHFIPTTKYLDLKGVDTTDGVENSFVLFDIPAITGTSIAYNVRTKNGLDIFQMIIYVASSRVYSSYSHEYSTGPTISINNAHEELCNKPCPKDIPHSVGWATFSKERTSNWGCEEFGCLAIDTGCLYGSCQDIIRKELDVFSKIGSDTINIDICITIAHETYCHKLDSTTPIISEKFELQLKSMDITTLPRIVALKGHKLYTGQINDLGSFGKFCGNVQLTRNTTLGQADVKFDYTCHAAQRKDIIIRKCFENNYESCKLLKEESDLFFEEETSQIQVSNNKLNLGTITVKALLGDFTYKVYTEKLDLDVEVSCVGCVGCTHGIICELIIKTTVETTCPIISPCPTYINRMIIKPEIEKYTIKMMCERNTVDNSIELKICNIKAVGHVTIIHDNSKIEMSTGEQSTYIHEVDLQCATWLCKFKDEGFNFIFNPLFSWLGSFKFPVIIVLCIILALGLFVYIFLPMILKLKETLRRNEYEYLQELKANKPSTYTRVKPFA</sequence>
<accession>A0A7D9MVX4</accession>
<comment type="subcellular location">
    <subcellularLocation>
        <location evidence="2">Host Golgi apparatus membrane</location>
        <topology evidence="2">Multi-pass membrane protein</topology>
    </subcellularLocation>
    <subcellularLocation>
        <location evidence="3">Host endoplasmic reticulum membrane</location>
    </subcellularLocation>
    <subcellularLocation>
        <location evidence="1">Virion membrane</location>
    </subcellularLocation>
</comment>
<evidence type="ECO:0000313" key="21">
    <source>
        <dbReference type="EMBL" id="QLA47060.1"/>
    </source>
</evidence>
<dbReference type="GO" id="GO:0044178">
    <property type="term" value="C:host cell Golgi membrane"/>
    <property type="evidence" value="ECO:0007669"/>
    <property type="project" value="UniProtKB-SubCell"/>
</dbReference>
<feature type="transmembrane region" description="Helical" evidence="18">
    <location>
        <begin position="1386"/>
        <end position="1410"/>
    </location>
</feature>
<dbReference type="InterPro" id="IPR005168">
    <property type="entry name" value="Bunya_G2"/>
</dbReference>
<keyword evidence="12 18" id="KW-1133">Transmembrane helix</keyword>
<keyword evidence="11" id="KW-1043">Host membrane</keyword>
<dbReference type="InterPro" id="IPR026400">
    <property type="entry name" value="Bunya_nonstruc_pro_NSm"/>
</dbReference>
<evidence type="ECO:0000256" key="11">
    <source>
        <dbReference type="ARBA" id="ARBA00022870"/>
    </source>
</evidence>
<protein>
    <recommendedName>
        <fullName evidence="4">Envelopment polyprotein</fullName>
    </recommendedName>
    <alternativeName>
        <fullName evidence="17">M polyprotein</fullName>
    </alternativeName>
</protein>
<feature type="domain" description="Bunyavirus glycoprotein G1" evidence="19">
    <location>
        <begin position="507"/>
        <end position="1369"/>
    </location>
</feature>
<keyword evidence="13 18" id="KW-0472">Membrane</keyword>
<evidence type="ECO:0000259" key="20">
    <source>
        <dbReference type="Pfam" id="PF03563"/>
    </source>
</evidence>
<keyword evidence="5" id="KW-0945">Host-virus interaction</keyword>
<dbReference type="GO" id="GO:0046718">
    <property type="term" value="P:symbiont entry into host cell"/>
    <property type="evidence" value="ECO:0007669"/>
    <property type="project" value="UniProtKB-KW"/>
</dbReference>
<evidence type="ECO:0000256" key="14">
    <source>
        <dbReference type="ARBA" id="ARBA00023180"/>
    </source>
</evidence>
<keyword evidence="16" id="KW-1160">Virus entry into host cell</keyword>
<evidence type="ECO:0000313" key="22">
    <source>
        <dbReference type="Proteomes" id="UP001300466"/>
    </source>
</evidence>
<dbReference type="InterPro" id="IPR005167">
    <property type="entry name" value="Bunya_G1"/>
</dbReference>
<evidence type="ECO:0000256" key="8">
    <source>
        <dbReference type="ARBA" id="ARBA00022804"/>
    </source>
</evidence>
<feature type="domain" description="Bunyavirus glycoprotein G2" evidence="20">
    <location>
        <begin position="21"/>
        <end position="301"/>
    </location>
</feature>
<evidence type="ECO:0000256" key="18">
    <source>
        <dbReference type="SAM" id="Phobius"/>
    </source>
</evidence>
<feature type="transmembrane region" description="Helical" evidence="18">
    <location>
        <begin position="360"/>
        <end position="381"/>
    </location>
</feature>
<keyword evidence="8" id="KW-1161">Viral attachment to host cell</keyword>
<evidence type="ECO:0000256" key="6">
    <source>
        <dbReference type="ARBA" id="ARBA00022692"/>
    </source>
</evidence>
<evidence type="ECO:0000256" key="2">
    <source>
        <dbReference type="ARBA" id="ARBA00004252"/>
    </source>
</evidence>
<evidence type="ECO:0000256" key="7">
    <source>
        <dbReference type="ARBA" id="ARBA00022729"/>
    </source>
</evidence>
<dbReference type="GO" id="GO:0019062">
    <property type="term" value="P:virion attachment to host cell"/>
    <property type="evidence" value="ECO:0007669"/>
    <property type="project" value="UniProtKB-KW"/>
</dbReference>
<evidence type="ECO:0000256" key="4">
    <source>
        <dbReference type="ARBA" id="ARBA00015294"/>
    </source>
</evidence>
<keyword evidence="9" id="KW-1040">Host Golgi apparatus</keyword>
<keyword evidence="10" id="KW-0946">Virion</keyword>
<evidence type="ECO:0000256" key="13">
    <source>
        <dbReference type="ARBA" id="ARBA00023136"/>
    </source>
</evidence>
<name>A0A7D9MVX4_9VIRU</name>
<dbReference type="GO" id="GO:0044003">
    <property type="term" value="P:symbiont-mediated perturbation of host process"/>
    <property type="evidence" value="ECO:0007669"/>
    <property type="project" value="InterPro"/>
</dbReference>
<evidence type="ECO:0000256" key="9">
    <source>
        <dbReference type="ARBA" id="ARBA00022812"/>
    </source>
</evidence>
<evidence type="ECO:0000256" key="10">
    <source>
        <dbReference type="ARBA" id="ARBA00022844"/>
    </source>
</evidence>
<dbReference type="GeneID" id="80553811"/>